<dbReference type="Pfam" id="PF00970">
    <property type="entry name" value="FAD_binding_6"/>
    <property type="match status" value="1"/>
</dbReference>
<dbReference type="Proteomes" id="UP000005870">
    <property type="component" value="Chromosome"/>
</dbReference>
<dbReference type="AlphaFoldDB" id="G7UPA9"/>
<dbReference type="CDD" id="cd06190">
    <property type="entry name" value="T4MO_e_transfer_like"/>
    <property type="match status" value="1"/>
</dbReference>
<dbReference type="InterPro" id="IPR001433">
    <property type="entry name" value="OxRdtase_FAD/NAD-bd"/>
</dbReference>
<dbReference type="InterPro" id="IPR036010">
    <property type="entry name" value="2Fe-2S_ferredoxin-like_sf"/>
</dbReference>
<dbReference type="CDD" id="cd00207">
    <property type="entry name" value="fer2"/>
    <property type="match status" value="1"/>
</dbReference>
<dbReference type="HOGENOM" id="CLU_003827_7_0_6"/>
<dbReference type="EMBL" id="CP003093">
    <property type="protein sequence ID" value="AER55529.1"/>
    <property type="molecule type" value="Genomic_DNA"/>
</dbReference>
<dbReference type="PROSITE" id="PS51384">
    <property type="entry name" value="FAD_FR"/>
    <property type="match status" value="1"/>
</dbReference>
<dbReference type="SUPFAM" id="SSF52343">
    <property type="entry name" value="Ferredoxin reductase-like, C-terminal NADP-linked domain"/>
    <property type="match status" value="1"/>
</dbReference>
<keyword evidence="4" id="KW-1185">Reference proteome</keyword>
<dbReference type="Pfam" id="PF00175">
    <property type="entry name" value="NAD_binding_1"/>
    <property type="match status" value="1"/>
</dbReference>
<dbReference type="InterPro" id="IPR001041">
    <property type="entry name" value="2Fe-2S_ferredoxin-type"/>
</dbReference>
<reference evidence="3 4" key="1">
    <citation type="journal article" date="2012" name="J. Bacteriol.">
        <title>Complete Genome Sequence of the BTEX-Degrading Bacterium Pseudoxanthomonas spadix BD-a59.</title>
        <authorList>
            <person name="Lee S.H."/>
            <person name="Jin H.M."/>
            <person name="Lee H.J."/>
            <person name="Kim J.M."/>
            <person name="Jeon C.O."/>
        </authorList>
    </citation>
    <scope>NUCLEOTIDE SEQUENCE [LARGE SCALE GENOMIC DNA]</scope>
    <source>
        <strain evidence="3 4">BD-a59</strain>
    </source>
</reference>
<feature type="domain" description="2Fe-2S ferredoxin-type" evidence="1">
    <location>
        <begin position="11"/>
        <end position="109"/>
    </location>
</feature>
<proteinExistence type="predicted"/>
<dbReference type="PRINTS" id="PR00410">
    <property type="entry name" value="PHEHYDRXLASE"/>
</dbReference>
<dbReference type="PROSITE" id="PS00197">
    <property type="entry name" value="2FE2S_FER_1"/>
    <property type="match status" value="1"/>
</dbReference>
<dbReference type="Pfam" id="PF00111">
    <property type="entry name" value="Fer2"/>
    <property type="match status" value="1"/>
</dbReference>
<dbReference type="InterPro" id="IPR050415">
    <property type="entry name" value="MRET"/>
</dbReference>
<dbReference type="InterPro" id="IPR008333">
    <property type="entry name" value="Cbr1-like_FAD-bd_dom"/>
</dbReference>
<sequence length="353" mass="38536">MGAVAAHILRSTITLSHAIHIDGSPTCFVQAGGDTVLRAALRAGLGFPYECNSGGCGTCKFDIVGGEVHVLWPEAPGLTERDRRKGRQLACQCVATGELAIKVRTDPEYVPRILPRRHRARLIATADVTHDIREFRFATENAAEFLAGQYASLVIGGVDAPRAYSMSNLPNEQGEWHFQIRKVHQGQATTRLFHALQIGDEVEIDGPYGLAYLREDNPRDIVCIAGGSGLAPMVSITRAAAAAGLLGTRKLHFFYGGRTPSDLCGEPFLQELAGFGDAIVYHCVVSDGASAKAIDWSGNVGFVHEWLPRLLGGDLARHEFYFAGPPPMTQAIQEMLMVTHRVPFQQIHFDRFF</sequence>
<dbReference type="RefSeq" id="WP_014159706.1">
    <property type="nucleotide sequence ID" value="NC_016147.2"/>
</dbReference>
<evidence type="ECO:0000313" key="3">
    <source>
        <dbReference type="EMBL" id="AER55529.1"/>
    </source>
</evidence>
<dbReference type="PROSITE" id="PS51085">
    <property type="entry name" value="2FE2S_FER_2"/>
    <property type="match status" value="1"/>
</dbReference>
<dbReference type="InterPro" id="IPR017927">
    <property type="entry name" value="FAD-bd_FR_type"/>
</dbReference>
<dbReference type="PANTHER" id="PTHR47354:SF5">
    <property type="entry name" value="PROTEIN RFBI"/>
    <property type="match status" value="1"/>
</dbReference>
<feature type="domain" description="FAD-binding FR-type" evidence="2">
    <location>
        <begin position="115"/>
        <end position="214"/>
    </location>
</feature>
<dbReference type="Gene3D" id="2.40.30.10">
    <property type="entry name" value="Translation factors"/>
    <property type="match status" value="1"/>
</dbReference>
<dbReference type="GO" id="GO:0051537">
    <property type="term" value="F:2 iron, 2 sulfur cluster binding"/>
    <property type="evidence" value="ECO:0007669"/>
    <property type="project" value="InterPro"/>
</dbReference>
<dbReference type="InterPro" id="IPR006058">
    <property type="entry name" value="2Fe2S_fd_BS"/>
</dbReference>
<dbReference type="GO" id="GO:0004497">
    <property type="term" value="F:monooxygenase activity"/>
    <property type="evidence" value="ECO:0007669"/>
    <property type="project" value="UniProtKB-KW"/>
</dbReference>
<name>G7UPA9_PSEUP</name>
<protein>
    <submittedName>
        <fullName evidence="3">Toluene monooxygenase oxidoreductase</fullName>
    </submittedName>
</protein>
<evidence type="ECO:0000313" key="4">
    <source>
        <dbReference type="Proteomes" id="UP000005870"/>
    </source>
</evidence>
<keyword evidence="3" id="KW-0560">Oxidoreductase</keyword>
<dbReference type="OrthoDB" id="9806195at2"/>
<evidence type="ECO:0000259" key="1">
    <source>
        <dbReference type="PROSITE" id="PS51085"/>
    </source>
</evidence>
<dbReference type="eggNOG" id="COG0543">
    <property type="taxonomic scope" value="Bacteria"/>
</dbReference>
<evidence type="ECO:0000259" key="2">
    <source>
        <dbReference type="PROSITE" id="PS51384"/>
    </source>
</evidence>
<accession>G7UPA9</accession>
<organism evidence="3 4">
    <name type="scientific">Pseudoxanthomonas spadix (strain BD-a59)</name>
    <dbReference type="NCBI Taxonomy" id="1045855"/>
    <lineage>
        <taxon>Bacteria</taxon>
        <taxon>Pseudomonadati</taxon>
        <taxon>Pseudomonadota</taxon>
        <taxon>Gammaproteobacteria</taxon>
        <taxon>Lysobacterales</taxon>
        <taxon>Lysobacteraceae</taxon>
        <taxon>Pseudoxanthomonas</taxon>
    </lineage>
</organism>
<dbReference type="SUPFAM" id="SSF54292">
    <property type="entry name" value="2Fe-2S ferredoxin-like"/>
    <property type="match status" value="1"/>
</dbReference>
<dbReference type="SUPFAM" id="SSF63380">
    <property type="entry name" value="Riboflavin synthase domain-like"/>
    <property type="match status" value="1"/>
</dbReference>
<dbReference type="STRING" id="1045855.DSC_04380"/>
<dbReference type="eggNOG" id="COG0633">
    <property type="taxonomic scope" value="Bacteria"/>
</dbReference>
<dbReference type="PANTHER" id="PTHR47354">
    <property type="entry name" value="NADH OXIDOREDUCTASE HCR"/>
    <property type="match status" value="1"/>
</dbReference>
<dbReference type="Gene3D" id="3.40.50.80">
    <property type="entry name" value="Nucleotide-binding domain of ferredoxin-NADP reductase (FNR) module"/>
    <property type="match status" value="1"/>
</dbReference>
<gene>
    <name evidence="3" type="ordered locus">DSC_04380</name>
</gene>
<dbReference type="InterPro" id="IPR039261">
    <property type="entry name" value="FNR_nucleotide-bd"/>
</dbReference>
<keyword evidence="3" id="KW-0503">Monooxygenase</keyword>
<dbReference type="Gene3D" id="3.10.20.30">
    <property type="match status" value="1"/>
</dbReference>
<dbReference type="InterPro" id="IPR017938">
    <property type="entry name" value="Riboflavin_synthase-like_b-brl"/>
</dbReference>
<dbReference type="KEGG" id="psd:DSC_04380"/>
<dbReference type="InterPro" id="IPR012675">
    <property type="entry name" value="Beta-grasp_dom_sf"/>
</dbReference>